<dbReference type="OrthoDB" id="2305498at2759"/>
<proteinExistence type="predicted"/>
<evidence type="ECO:0000313" key="3">
    <source>
        <dbReference type="Proteomes" id="UP000298663"/>
    </source>
</evidence>
<dbReference type="InterPro" id="IPR001680">
    <property type="entry name" value="WD40_rpt"/>
</dbReference>
<dbReference type="PROSITE" id="PS50181">
    <property type="entry name" value="FBOX"/>
    <property type="match status" value="1"/>
</dbReference>
<comment type="caution">
    <text evidence="2">The sequence shown here is derived from an EMBL/GenBank/DDBJ whole genome shotgun (WGS) entry which is preliminary data.</text>
</comment>
<protein>
    <recommendedName>
        <fullName evidence="1">F-box domain-containing protein</fullName>
    </recommendedName>
</protein>
<dbReference type="InterPro" id="IPR036322">
    <property type="entry name" value="WD40_repeat_dom_sf"/>
</dbReference>
<dbReference type="STRING" id="34508.A0A4U8URS5"/>
<dbReference type="Pfam" id="PF00400">
    <property type="entry name" value="WD40"/>
    <property type="match status" value="2"/>
</dbReference>
<dbReference type="AlphaFoldDB" id="A0A4U8URS5"/>
<gene>
    <name evidence="2" type="ORF">L596_003141</name>
</gene>
<feature type="domain" description="F-box" evidence="1">
    <location>
        <begin position="3"/>
        <end position="50"/>
    </location>
</feature>
<accession>A0A4U8URS5</accession>
<sequence>MSGPGLLDMPPEVHDRIFNNMPSNELWHNVRAVNADFNNFLSADKYWETRLKTVCCINTSKLERHHHSYDPVAKTLAVEREFQRWSKAPNQTTPSEDFSAMGCHEGTVDAVKLFTINDNQFCVSGARDHKIALWDLNKLRKLRDGINANGKNHPADPVLMVHGGAHDGWIWNFCVESGSSDSVNLYSCGWDKSMRNWRITPTGITELGVSVGEHAHLCLSASGGQVFCGTMKGGLRVQDVRTNQITHESTLHRGAVLDIVASPECDYVYTSSEDGTLAMHDRRTYKRVHAGRMPNGGYFQSMSMQNDVLMAHSSKGWFTCMNRMNLKRIIMVRQFVDPDFHEI</sequence>
<dbReference type="SUPFAM" id="SSF50978">
    <property type="entry name" value="WD40 repeat-like"/>
    <property type="match status" value="1"/>
</dbReference>
<dbReference type="EMBL" id="AZBU02000001">
    <property type="protein sequence ID" value="TMS35831.1"/>
    <property type="molecule type" value="Genomic_DNA"/>
</dbReference>
<evidence type="ECO:0000259" key="1">
    <source>
        <dbReference type="PROSITE" id="PS50181"/>
    </source>
</evidence>
<name>A0A4U8URS5_STECR</name>
<evidence type="ECO:0000313" key="2">
    <source>
        <dbReference type="EMBL" id="TMS35831.1"/>
    </source>
</evidence>
<reference evidence="2 3" key="2">
    <citation type="journal article" date="2019" name="G3 (Bethesda)">
        <title>Hybrid Assembly of the Genome of the Entomopathogenic Nematode Steinernema carpocapsae Identifies the X-Chromosome.</title>
        <authorList>
            <person name="Serra L."/>
            <person name="Macchietto M."/>
            <person name="Macias-Munoz A."/>
            <person name="McGill C.J."/>
            <person name="Rodriguez I.M."/>
            <person name="Rodriguez B."/>
            <person name="Murad R."/>
            <person name="Mortazavi A."/>
        </authorList>
    </citation>
    <scope>NUCLEOTIDE SEQUENCE [LARGE SCALE GENOMIC DNA]</scope>
    <source>
        <strain evidence="2 3">ALL</strain>
    </source>
</reference>
<dbReference type="PANTHER" id="PTHR19855:SF34">
    <property type="entry name" value="F-BOX_WD REPEAT-CONTAINING PROTEIN 9"/>
    <property type="match status" value="1"/>
</dbReference>
<dbReference type="EMBL" id="CM016762">
    <property type="protein sequence ID" value="TMS35831.1"/>
    <property type="molecule type" value="Genomic_DNA"/>
</dbReference>
<dbReference type="Gene3D" id="2.130.10.10">
    <property type="entry name" value="YVTN repeat-like/Quinoprotein amine dehydrogenase"/>
    <property type="match status" value="1"/>
</dbReference>
<dbReference type="Proteomes" id="UP000298663">
    <property type="component" value="Chromosome X"/>
</dbReference>
<dbReference type="InterPro" id="IPR001810">
    <property type="entry name" value="F-box_dom"/>
</dbReference>
<reference evidence="2 3" key="1">
    <citation type="journal article" date="2015" name="Genome Biol.">
        <title>Comparative genomics of Steinernema reveals deeply conserved gene regulatory networks.</title>
        <authorList>
            <person name="Dillman A.R."/>
            <person name="Macchietto M."/>
            <person name="Porter C.F."/>
            <person name="Rogers A."/>
            <person name="Williams B."/>
            <person name="Antoshechkin I."/>
            <person name="Lee M.M."/>
            <person name="Goodwin Z."/>
            <person name="Lu X."/>
            <person name="Lewis E.E."/>
            <person name="Goodrich-Blair H."/>
            <person name="Stock S.P."/>
            <person name="Adams B.J."/>
            <person name="Sternberg P.W."/>
            <person name="Mortazavi A."/>
        </authorList>
    </citation>
    <scope>NUCLEOTIDE SEQUENCE [LARGE SCALE GENOMIC DNA]</scope>
    <source>
        <strain evidence="2 3">ALL</strain>
    </source>
</reference>
<keyword evidence="3" id="KW-1185">Reference proteome</keyword>
<dbReference type="SMART" id="SM00320">
    <property type="entry name" value="WD40"/>
    <property type="match status" value="3"/>
</dbReference>
<dbReference type="InterPro" id="IPR015943">
    <property type="entry name" value="WD40/YVTN_repeat-like_dom_sf"/>
</dbReference>
<organism evidence="2 3">
    <name type="scientific">Steinernema carpocapsae</name>
    <name type="common">Entomopathogenic nematode</name>
    <dbReference type="NCBI Taxonomy" id="34508"/>
    <lineage>
        <taxon>Eukaryota</taxon>
        <taxon>Metazoa</taxon>
        <taxon>Ecdysozoa</taxon>
        <taxon>Nematoda</taxon>
        <taxon>Chromadorea</taxon>
        <taxon>Rhabditida</taxon>
        <taxon>Tylenchina</taxon>
        <taxon>Panagrolaimomorpha</taxon>
        <taxon>Strongyloidoidea</taxon>
        <taxon>Steinernematidae</taxon>
        <taxon>Steinernema</taxon>
    </lineage>
</organism>
<dbReference type="PANTHER" id="PTHR19855">
    <property type="entry name" value="WD40 REPEAT PROTEIN 12, 37"/>
    <property type="match status" value="1"/>
</dbReference>